<dbReference type="SMART" id="SM00257">
    <property type="entry name" value="LysM"/>
    <property type="match status" value="1"/>
</dbReference>
<feature type="domain" description="LysM" evidence="1">
    <location>
        <begin position="470"/>
        <end position="513"/>
    </location>
</feature>
<dbReference type="Proteomes" id="UP000037043">
    <property type="component" value="Unassembled WGS sequence"/>
</dbReference>
<dbReference type="STRING" id="36844.SAMN04488501_101188"/>
<organism evidence="2 3">
    <name type="scientific">Clostridium homopropionicum DSM 5847</name>
    <dbReference type="NCBI Taxonomy" id="1121318"/>
    <lineage>
        <taxon>Bacteria</taxon>
        <taxon>Bacillati</taxon>
        <taxon>Bacillota</taxon>
        <taxon>Clostridia</taxon>
        <taxon>Eubacteriales</taxon>
        <taxon>Clostridiaceae</taxon>
        <taxon>Clostridium</taxon>
    </lineage>
</organism>
<dbReference type="InterPro" id="IPR024300">
    <property type="entry name" value="SipL_SPOCS_dom"/>
</dbReference>
<protein>
    <submittedName>
        <fullName evidence="2">Autolysin</fullName>
    </submittedName>
</protein>
<dbReference type="RefSeq" id="WP_052222738.1">
    <property type="nucleotide sequence ID" value="NZ_LHUR01000042.1"/>
</dbReference>
<dbReference type="SUPFAM" id="SSF54106">
    <property type="entry name" value="LysM domain"/>
    <property type="match status" value="1"/>
</dbReference>
<dbReference type="Pfam" id="PF01476">
    <property type="entry name" value="LysM"/>
    <property type="match status" value="1"/>
</dbReference>
<dbReference type="CDD" id="cd00118">
    <property type="entry name" value="LysM"/>
    <property type="match status" value="1"/>
</dbReference>
<accession>A0A0L6Z5Z4</accession>
<dbReference type="AlphaFoldDB" id="A0A0L6Z5Z4"/>
<proteinExistence type="predicted"/>
<evidence type="ECO:0000313" key="2">
    <source>
        <dbReference type="EMBL" id="KOA18390.1"/>
    </source>
</evidence>
<evidence type="ECO:0000313" key="3">
    <source>
        <dbReference type="Proteomes" id="UP000037043"/>
    </source>
</evidence>
<dbReference type="PATRIC" id="fig|1121318.3.peg.3287"/>
<reference evidence="3" key="1">
    <citation type="submission" date="2015-08" db="EMBL/GenBank/DDBJ databases">
        <title>Genome sequence of the strict anaerobe Clostridium homopropionicum LuHBu1 (DSM 5847T).</title>
        <authorList>
            <person name="Poehlein A."/>
            <person name="Beck M."/>
            <person name="Schiel-Bengelsdorf B."/>
            <person name="Bengelsdorf F.R."/>
            <person name="Daniel R."/>
            <person name="Duerre P."/>
        </authorList>
    </citation>
    <scope>NUCLEOTIDE SEQUENCE [LARGE SCALE GENOMIC DNA]</scope>
    <source>
        <strain evidence="3">DSM 5847</strain>
    </source>
</reference>
<dbReference type="InterPro" id="IPR036779">
    <property type="entry name" value="LysM_dom_sf"/>
</dbReference>
<evidence type="ECO:0000259" key="1">
    <source>
        <dbReference type="PROSITE" id="PS51782"/>
    </source>
</evidence>
<comment type="caution">
    <text evidence="2">The sequence shown here is derived from an EMBL/GenBank/DDBJ whole genome shotgun (WGS) entry which is preliminary data.</text>
</comment>
<dbReference type="PROSITE" id="PS51782">
    <property type="entry name" value="LYSM"/>
    <property type="match status" value="1"/>
</dbReference>
<name>A0A0L6Z5Z4_9CLOT</name>
<gene>
    <name evidence="2" type="ORF">CLHOM_32920</name>
</gene>
<dbReference type="InterPro" id="IPR018392">
    <property type="entry name" value="LysM"/>
</dbReference>
<sequence length="519" mass="58498">MTMELIKENIEYEKLLGEHTLDNMIKEDYVIPDVQPDVQKILTLDAKAKITGQEVMQNKIFVEGQIRYNLMYLANGENNSEVHNVIYTRDFSNYIEMSGARADMTCEIECNIEHIECNIINERKISIEGIMQLKGKVYRKLEVPVIKNIEALEDIQLLKNPSSIDKVIGVVKGEIIAKSRLQVPMEKAEIGKIIKCDVTIHKGDTKLLEGKVQVEGFAKIQILYKASGSRELSSLEEDIFINNEIEASAVNYYMESNTDFKVKDVDFDIKEDDLGENRIVDVEAIITSETKVMHKEEFNMIEDAYSPSKILRMEKKNYDMDVTLGQNVGDIIVKENLELPAEALKPAEVLNSSGKVVVTDKKILEDKVQIEGLINASIIFKTNDEDNYVAAVNEQVPFSCNVDMPGAKIDMDAIVKANLESLDAYVEASTIAIKALVKVYAKVTYKAHKEFLEDILPSDEEVIKKKASITIYIVQDGDTLWKIAKKYFATVEDLLKINDLEGENISVGQKLIIPGRAVI</sequence>
<dbReference type="EMBL" id="LHUR01000042">
    <property type="protein sequence ID" value="KOA18390.1"/>
    <property type="molecule type" value="Genomic_DNA"/>
</dbReference>
<keyword evidence="3" id="KW-1185">Reference proteome</keyword>
<dbReference type="Pfam" id="PF12673">
    <property type="entry name" value="SipL"/>
    <property type="match status" value="3"/>
</dbReference>
<dbReference type="Gene3D" id="3.10.350.10">
    <property type="entry name" value="LysM domain"/>
    <property type="match status" value="1"/>
</dbReference>